<dbReference type="HAMAP" id="MF_01398">
    <property type="entry name" value="ATP_synth_b_bprime"/>
    <property type="match status" value="1"/>
</dbReference>
<keyword evidence="3 12" id="KW-0138">CF(0)</keyword>
<dbReference type="CDD" id="cd06503">
    <property type="entry name" value="ATP-synt_Fo_b"/>
    <property type="match status" value="1"/>
</dbReference>
<keyword evidence="6 12" id="KW-1133">Transmembrane helix</keyword>
<keyword evidence="9 12" id="KW-0066">ATP synthesis</keyword>
<reference evidence="15 16" key="1">
    <citation type="submission" date="2023-03" db="EMBL/GenBank/DDBJ databases">
        <title>Novel Species.</title>
        <authorList>
            <person name="Ma S."/>
        </authorList>
    </citation>
    <scope>NUCLEOTIDE SEQUENCE [LARGE SCALE GENOMIC DNA]</scope>
    <source>
        <strain evidence="15 16">LIND6LT2</strain>
    </source>
</reference>
<dbReference type="Pfam" id="PF00430">
    <property type="entry name" value="ATP-synt_B"/>
    <property type="match status" value="1"/>
</dbReference>
<evidence type="ECO:0000256" key="6">
    <source>
        <dbReference type="ARBA" id="ARBA00022989"/>
    </source>
</evidence>
<accession>A0ABZ2Y0U3</accession>
<comment type="similarity">
    <text evidence="1 12 13">Belongs to the ATPase B chain family.</text>
</comment>
<evidence type="ECO:0000313" key="16">
    <source>
        <dbReference type="Proteomes" id="UP001486565"/>
    </source>
</evidence>
<feature type="coiled-coil region" evidence="14">
    <location>
        <begin position="39"/>
        <end position="135"/>
    </location>
</feature>
<dbReference type="InterPro" id="IPR028987">
    <property type="entry name" value="ATP_synth_B-like_membr_sf"/>
</dbReference>
<comment type="function">
    <text evidence="12">Component of the F(0) channel, it forms part of the peripheral stalk, linking F(1) to F(0).</text>
</comment>
<evidence type="ECO:0000256" key="13">
    <source>
        <dbReference type="RuleBase" id="RU003848"/>
    </source>
</evidence>
<dbReference type="InterPro" id="IPR050059">
    <property type="entry name" value="ATP_synthase_B_chain"/>
</dbReference>
<evidence type="ECO:0000256" key="2">
    <source>
        <dbReference type="ARBA" id="ARBA00022448"/>
    </source>
</evidence>
<evidence type="ECO:0000256" key="7">
    <source>
        <dbReference type="ARBA" id="ARBA00023065"/>
    </source>
</evidence>
<gene>
    <name evidence="12 15" type="primary">atpF</name>
    <name evidence="15" type="ORF">QBE51_08115</name>
</gene>
<evidence type="ECO:0000256" key="3">
    <source>
        <dbReference type="ARBA" id="ARBA00022547"/>
    </source>
</evidence>
<dbReference type="InterPro" id="IPR005864">
    <property type="entry name" value="ATP_synth_F0_bsu_bac"/>
</dbReference>
<evidence type="ECO:0000256" key="9">
    <source>
        <dbReference type="ARBA" id="ARBA00023310"/>
    </source>
</evidence>
<sequence>MDGGIISFDQQFLFGLGLQLLNTLILFAGLSFLLFKPVREFMEKRSEKIRLQLEQAKSEEQRVLEMKKEYENKLGHIKEESDEILREARKKAQEKENEIIEEARKEADSIKNRALTDIEREKVKIKDEMKKEMVEIASMMAGKLIASSIDEQKHSELIDEVISQMGDVSWHN</sequence>
<keyword evidence="12" id="KW-1003">Cell membrane</keyword>
<keyword evidence="2 12" id="KW-0813">Transport</keyword>
<dbReference type="SUPFAM" id="SSF81573">
    <property type="entry name" value="F1F0 ATP synthase subunit B, membrane domain"/>
    <property type="match status" value="1"/>
</dbReference>
<keyword evidence="8 12" id="KW-0472">Membrane</keyword>
<feature type="transmembrane region" description="Helical" evidence="12">
    <location>
        <begin position="12"/>
        <end position="35"/>
    </location>
</feature>
<keyword evidence="4 12" id="KW-0812">Transmembrane</keyword>
<comment type="subcellular location">
    <subcellularLocation>
        <location evidence="12">Cell membrane</location>
        <topology evidence="12">Single-pass membrane protein</topology>
    </subcellularLocation>
    <subcellularLocation>
        <location evidence="11">Endomembrane system</location>
        <topology evidence="11">Single-pass membrane protein</topology>
    </subcellularLocation>
</comment>
<organism evidence="15 16">
    <name type="scientific">Defluviitalea saccharophila</name>
    <dbReference type="NCBI Taxonomy" id="879970"/>
    <lineage>
        <taxon>Bacteria</taxon>
        <taxon>Bacillati</taxon>
        <taxon>Bacillota</taxon>
        <taxon>Clostridia</taxon>
        <taxon>Lachnospirales</taxon>
        <taxon>Defluviitaleaceae</taxon>
        <taxon>Defluviitalea</taxon>
    </lineage>
</organism>
<keyword evidence="7 12" id="KW-0406">Ion transport</keyword>
<dbReference type="NCBIfam" id="TIGR01144">
    <property type="entry name" value="ATP_synt_b"/>
    <property type="match status" value="1"/>
</dbReference>
<dbReference type="Proteomes" id="UP001486565">
    <property type="component" value="Chromosome"/>
</dbReference>
<dbReference type="EMBL" id="CP121687">
    <property type="protein sequence ID" value="WZL68795.1"/>
    <property type="molecule type" value="Genomic_DNA"/>
</dbReference>
<evidence type="ECO:0000256" key="14">
    <source>
        <dbReference type="SAM" id="Coils"/>
    </source>
</evidence>
<keyword evidence="5 12" id="KW-0375">Hydrogen ion transport</keyword>
<proteinExistence type="inferred from homology"/>
<comment type="subunit">
    <text evidence="12">F-type ATPases have 2 components, F(1) - the catalytic core - and F(0) - the membrane proton channel. F(1) has five subunits: alpha(3), beta(3), gamma(1), delta(1), epsilon(1). F(0) has three main subunits: a(1), b(2) and c(10-14). The alpha and beta chains form an alternating ring which encloses part of the gamma chain. F(1) is attached to F(0) by a central stalk formed by the gamma and epsilon chains, while a peripheral stalk is formed by the delta and b chains.</text>
</comment>
<dbReference type="RefSeq" id="WP_341875800.1">
    <property type="nucleotide sequence ID" value="NZ_CP121687.1"/>
</dbReference>
<evidence type="ECO:0000256" key="12">
    <source>
        <dbReference type="HAMAP-Rule" id="MF_01398"/>
    </source>
</evidence>
<evidence type="ECO:0000256" key="11">
    <source>
        <dbReference type="ARBA" id="ARBA00037847"/>
    </source>
</evidence>
<evidence type="ECO:0000256" key="8">
    <source>
        <dbReference type="ARBA" id="ARBA00023136"/>
    </source>
</evidence>
<dbReference type="PANTHER" id="PTHR33445">
    <property type="entry name" value="ATP SYNTHASE SUBUNIT B', CHLOROPLASTIC"/>
    <property type="match status" value="1"/>
</dbReference>
<evidence type="ECO:0000256" key="5">
    <source>
        <dbReference type="ARBA" id="ARBA00022781"/>
    </source>
</evidence>
<dbReference type="PANTHER" id="PTHR33445:SF2">
    <property type="entry name" value="ATP SYNTHASE SUBUNIT B', CHLOROPLASTIC"/>
    <property type="match status" value="1"/>
</dbReference>
<evidence type="ECO:0000256" key="4">
    <source>
        <dbReference type="ARBA" id="ARBA00022692"/>
    </source>
</evidence>
<keyword evidence="16" id="KW-1185">Reference proteome</keyword>
<evidence type="ECO:0000313" key="15">
    <source>
        <dbReference type="EMBL" id="WZL68795.1"/>
    </source>
</evidence>
<name>A0ABZ2Y0U3_9FIRM</name>
<protein>
    <recommendedName>
        <fullName evidence="12">ATP synthase subunit b</fullName>
    </recommendedName>
    <alternativeName>
        <fullName evidence="12">ATP synthase F(0) sector subunit b</fullName>
    </alternativeName>
    <alternativeName>
        <fullName evidence="12">ATPase subunit I</fullName>
    </alternativeName>
    <alternativeName>
        <fullName evidence="12">F-type ATPase subunit b</fullName>
        <shortName evidence="12">F-ATPase subunit b</shortName>
    </alternativeName>
</protein>
<dbReference type="InterPro" id="IPR002146">
    <property type="entry name" value="ATP_synth_b/b'su_bac/chlpt"/>
</dbReference>
<comment type="function">
    <text evidence="10 12">F(1)F(0) ATP synthase produces ATP from ADP in the presence of a proton or sodium gradient. F-type ATPases consist of two structural domains, F(1) containing the extramembraneous catalytic core and F(0) containing the membrane proton channel, linked together by a central stalk and a peripheral stalk. During catalysis, ATP synthesis in the catalytic domain of F(1) is coupled via a rotary mechanism of the central stalk subunits to proton translocation.</text>
</comment>
<keyword evidence="14" id="KW-0175">Coiled coil</keyword>
<evidence type="ECO:0000256" key="10">
    <source>
        <dbReference type="ARBA" id="ARBA00025198"/>
    </source>
</evidence>
<evidence type="ECO:0000256" key="1">
    <source>
        <dbReference type="ARBA" id="ARBA00005513"/>
    </source>
</evidence>